<proteinExistence type="predicted"/>
<dbReference type="PANTHER" id="PTHR21399:SF0">
    <property type="entry name" value="METHYLOSOME SUBUNIT PICLN"/>
    <property type="match status" value="1"/>
</dbReference>
<sequence length="313" mass="33038">MEILREPPKASTFIPLVEHQSATPASFYSGPPVLHYYSDRSKLIILESEISAVAAFAPLLQQSGPQPHANGTETNGDASERDQQRVVEDLDLWVTSDKLFLYSNSASAGVSIPYPSISLHAIQSLPQPSPGEQQGLYMQLVSSTETAGGGEDTEPESVSVTIIPTASAPPTTATEDDPAEDKPEQTPVTALFTALSNCSNLHPDPVEPGDEDDDGGASRLFQAGLAFPGATDGGLPPAVPGSGGWITAENMHEFIDENGNWIDGEDGEEEGEAENEGEALGPGAGTVRAREQEEQGNDGPVDGGDETKWRRTS</sequence>
<dbReference type="InterPro" id="IPR039924">
    <property type="entry name" value="ICln/Lot5/Saf5"/>
</dbReference>
<dbReference type="AlphaFoldDB" id="W9ZAV0"/>
<comment type="caution">
    <text evidence="6">The sequence shown here is derived from an EMBL/GenBank/DDBJ whole genome shotgun (WGS) entry which is preliminary data.</text>
</comment>
<evidence type="ECO:0000256" key="1">
    <source>
        <dbReference type="ARBA" id="ARBA00004123"/>
    </source>
</evidence>
<feature type="region of interest" description="Disordered" evidence="5">
    <location>
        <begin position="258"/>
        <end position="313"/>
    </location>
</feature>
<keyword evidence="4" id="KW-0539">Nucleus</keyword>
<dbReference type="GO" id="GO:0034715">
    <property type="term" value="C:pICln-Sm protein complex"/>
    <property type="evidence" value="ECO:0007669"/>
    <property type="project" value="TreeGrafter"/>
</dbReference>
<organism evidence="6 7">
    <name type="scientific">Capronia epimyces CBS 606.96</name>
    <dbReference type="NCBI Taxonomy" id="1182542"/>
    <lineage>
        <taxon>Eukaryota</taxon>
        <taxon>Fungi</taxon>
        <taxon>Dikarya</taxon>
        <taxon>Ascomycota</taxon>
        <taxon>Pezizomycotina</taxon>
        <taxon>Eurotiomycetes</taxon>
        <taxon>Chaetothyriomycetidae</taxon>
        <taxon>Chaetothyriales</taxon>
        <taxon>Herpotrichiellaceae</taxon>
        <taxon>Capronia</taxon>
    </lineage>
</organism>
<dbReference type="GO" id="GO:0005681">
    <property type="term" value="C:spliceosomal complex"/>
    <property type="evidence" value="ECO:0007669"/>
    <property type="project" value="TreeGrafter"/>
</dbReference>
<gene>
    <name evidence="6" type="ORF">A1O3_00204</name>
</gene>
<dbReference type="Gene3D" id="2.30.29.30">
    <property type="entry name" value="Pleckstrin-homology domain (PH domain)/Phosphotyrosine-binding domain (PTB)"/>
    <property type="match status" value="1"/>
</dbReference>
<dbReference type="eggNOG" id="ENOG502S43V">
    <property type="taxonomic scope" value="Eukaryota"/>
</dbReference>
<dbReference type="HOGENOM" id="CLU_054062_0_0_1"/>
<evidence type="ECO:0000256" key="5">
    <source>
        <dbReference type="SAM" id="MobiDB-lite"/>
    </source>
</evidence>
<keyword evidence="7" id="KW-1185">Reference proteome</keyword>
<feature type="region of interest" description="Disordered" evidence="5">
    <location>
        <begin position="198"/>
        <end position="218"/>
    </location>
</feature>
<dbReference type="EMBL" id="AMGY01000001">
    <property type="protein sequence ID" value="EXJ91654.1"/>
    <property type="molecule type" value="Genomic_DNA"/>
</dbReference>
<feature type="compositionally biased region" description="Low complexity" evidence="5">
    <location>
        <begin position="164"/>
        <end position="173"/>
    </location>
</feature>
<feature type="compositionally biased region" description="Polar residues" evidence="5">
    <location>
        <begin position="62"/>
        <end position="77"/>
    </location>
</feature>
<dbReference type="InterPro" id="IPR011993">
    <property type="entry name" value="PH-like_dom_sf"/>
</dbReference>
<dbReference type="GO" id="GO:0000387">
    <property type="term" value="P:spliceosomal snRNP assembly"/>
    <property type="evidence" value="ECO:0007669"/>
    <property type="project" value="TreeGrafter"/>
</dbReference>
<name>W9ZAV0_9EURO</name>
<keyword evidence="3" id="KW-0963">Cytoplasm</keyword>
<reference evidence="6 7" key="1">
    <citation type="submission" date="2013-03" db="EMBL/GenBank/DDBJ databases">
        <title>The Genome Sequence of Capronia epimyces CBS 606.96.</title>
        <authorList>
            <consortium name="The Broad Institute Genomics Platform"/>
            <person name="Cuomo C."/>
            <person name="de Hoog S."/>
            <person name="Gorbushina A."/>
            <person name="Walker B."/>
            <person name="Young S.K."/>
            <person name="Zeng Q."/>
            <person name="Gargeya S."/>
            <person name="Fitzgerald M."/>
            <person name="Haas B."/>
            <person name="Abouelleil A."/>
            <person name="Allen A.W."/>
            <person name="Alvarado L."/>
            <person name="Arachchi H.M."/>
            <person name="Berlin A.M."/>
            <person name="Chapman S.B."/>
            <person name="Gainer-Dewar J."/>
            <person name="Goldberg J."/>
            <person name="Griggs A."/>
            <person name="Gujja S."/>
            <person name="Hansen M."/>
            <person name="Howarth C."/>
            <person name="Imamovic A."/>
            <person name="Ireland A."/>
            <person name="Larimer J."/>
            <person name="McCowan C."/>
            <person name="Murphy C."/>
            <person name="Pearson M."/>
            <person name="Poon T.W."/>
            <person name="Priest M."/>
            <person name="Roberts A."/>
            <person name="Saif S."/>
            <person name="Shea T."/>
            <person name="Sisk P."/>
            <person name="Sykes S."/>
            <person name="Wortman J."/>
            <person name="Nusbaum C."/>
            <person name="Birren B."/>
        </authorList>
    </citation>
    <scope>NUCLEOTIDE SEQUENCE [LARGE SCALE GENOMIC DNA]</scope>
    <source>
        <strain evidence="6 7">CBS 606.96</strain>
    </source>
</reference>
<comment type="subcellular location">
    <subcellularLocation>
        <location evidence="2">Cytoplasm</location>
    </subcellularLocation>
    <subcellularLocation>
        <location evidence="1">Nucleus</location>
    </subcellularLocation>
</comment>
<dbReference type="OrthoDB" id="19714at2759"/>
<feature type="compositionally biased region" description="Acidic residues" evidence="5">
    <location>
        <begin position="263"/>
        <end position="277"/>
    </location>
</feature>
<accession>W9ZAV0</accession>
<evidence type="ECO:0000256" key="4">
    <source>
        <dbReference type="ARBA" id="ARBA00023242"/>
    </source>
</evidence>
<dbReference type="Pfam" id="PF03517">
    <property type="entry name" value="Voldacs"/>
    <property type="match status" value="1"/>
</dbReference>
<dbReference type="GO" id="GO:0005829">
    <property type="term" value="C:cytosol"/>
    <property type="evidence" value="ECO:0007669"/>
    <property type="project" value="TreeGrafter"/>
</dbReference>
<dbReference type="GeneID" id="19164344"/>
<dbReference type="GO" id="GO:0045292">
    <property type="term" value="P:mRNA cis splicing, via spliceosome"/>
    <property type="evidence" value="ECO:0007669"/>
    <property type="project" value="TreeGrafter"/>
</dbReference>
<dbReference type="Proteomes" id="UP000019478">
    <property type="component" value="Unassembled WGS sequence"/>
</dbReference>
<feature type="region of interest" description="Disordered" evidence="5">
    <location>
        <begin position="162"/>
        <end position="184"/>
    </location>
</feature>
<evidence type="ECO:0000313" key="7">
    <source>
        <dbReference type="Proteomes" id="UP000019478"/>
    </source>
</evidence>
<evidence type="ECO:0000256" key="3">
    <source>
        <dbReference type="ARBA" id="ARBA00022490"/>
    </source>
</evidence>
<protein>
    <recommendedName>
        <fullName evidence="8">Regulator of volume decrease after cellular swelling-domain-containing protein</fullName>
    </recommendedName>
</protein>
<evidence type="ECO:0000313" key="6">
    <source>
        <dbReference type="EMBL" id="EXJ91654.1"/>
    </source>
</evidence>
<evidence type="ECO:0000256" key="2">
    <source>
        <dbReference type="ARBA" id="ARBA00004496"/>
    </source>
</evidence>
<dbReference type="RefSeq" id="XP_007728544.1">
    <property type="nucleotide sequence ID" value="XM_007730354.1"/>
</dbReference>
<feature type="region of interest" description="Disordered" evidence="5">
    <location>
        <begin position="62"/>
        <end position="82"/>
    </location>
</feature>
<dbReference type="PANTHER" id="PTHR21399">
    <property type="entry name" value="CHLORIDE CONDUCTANCE REGULATORY PROTEIN ICLN"/>
    <property type="match status" value="1"/>
</dbReference>
<evidence type="ECO:0008006" key="8">
    <source>
        <dbReference type="Google" id="ProtNLM"/>
    </source>
</evidence>